<dbReference type="InterPro" id="IPR036890">
    <property type="entry name" value="HATPase_C_sf"/>
</dbReference>
<feature type="transmembrane region" description="Helical" evidence="2">
    <location>
        <begin position="114"/>
        <end position="130"/>
    </location>
</feature>
<accession>A0A5C1HX26</accession>
<dbReference type="Proteomes" id="UP000251402">
    <property type="component" value="Chromosome"/>
</dbReference>
<feature type="transmembrane region" description="Helical" evidence="2">
    <location>
        <begin position="76"/>
        <end position="94"/>
    </location>
</feature>
<keyword evidence="2" id="KW-1133">Transmembrane helix</keyword>
<dbReference type="EMBL" id="CP043450">
    <property type="protein sequence ID" value="QEM10427.1"/>
    <property type="molecule type" value="Genomic_DNA"/>
</dbReference>
<dbReference type="AlphaFoldDB" id="A0A5C1HX26"/>
<dbReference type="PANTHER" id="PTHR34220:SF7">
    <property type="entry name" value="SENSOR HISTIDINE KINASE YPDA"/>
    <property type="match status" value="1"/>
</dbReference>
<feature type="domain" description="Signal transduction histidine kinase internal region" evidence="3">
    <location>
        <begin position="151"/>
        <end position="229"/>
    </location>
</feature>
<evidence type="ECO:0000256" key="1">
    <source>
        <dbReference type="SAM" id="Coils"/>
    </source>
</evidence>
<keyword evidence="2" id="KW-0812">Transmembrane</keyword>
<evidence type="ECO:0000259" key="3">
    <source>
        <dbReference type="Pfam" id="PF06580"/>
    </source>
</evidence>
<feature type="coiled-coil region" evidence="1">
    <location>
        <begin position="131"/>
        <end position="158"/>
    </location>
</feature>
<dbReference type="InterPro" id="IPR050640">
    <property type="entry name" value="Bact_2-comp_sensor_kinase"/>
</dbReference>
<evidence type="ECO:0000256" key="2">
    <source>
        <dbReference type="SAM" id="Phobius"/>
    </source>
</evidence>
<protein>
    <recommendedName>
        <fullName evidence="3">Signal transduction histidine kinase internal region domain-containing protein</fullName>
    </recommendedName>
</protein>
<dbReference type="GO" id="GO:0016020">
    <property type="term" value="C:membrane"/>
    <property type="evidence" value="ECO:0007669"/>
    <property type="project" value="InterPro"/>
</dbReference>
<dbReference type="KEGG" id="mrub:DEO27_010450"/>
<reference evidence="4" key="1">
    <citation type="submission" date="2019-08" db="EMBL/GenBank/DDBJ databases">
        <title>Comparative genome analysis confer to the adaptation heavy metal polluted environment.</title>
        <authorList>
            <person name="Li Y."/>
        </authorList>
    </citation>
    <scope>NUCLEOTIDE SEQUENCE [LARGE SCALE GENOMIC DNA]</scope>
    <source>
        <strain evidence="4">P1</strain>
    </source>
</reference>
<keyword evidence="2" id="KW-0472">Membrane</keyword>
<organism evidence="4 5">
    <name type="scientific">Mucilaginibacter rubeus</name>
    <dbReference type="NCBI Taxonomy" id="2027860"/>
    <lineage>
        <taxon>Bacteria</taxon>
        <taxon>Pseudomonadati</taxon>
        <taxon>Bacteroidota</taxon>
        <taxon>Sphingobacteriia</taxon>
        <taxon>Sphingobacteriales</taxon>
        <taxon>Sphingobacteriaceae</taxon>
        <taxon>Mucilaginibacter</taxon>
    </lineage>
</organism>
<dbReference type="OrthoDB" id="9792992at2"/>
<dbReference type="Gene3D" id="3.30.565.10">
    <property type="entry name" value="Histidine kinase-like ATPase, C-terminal domain"/>
    <property type="match status" value="1"/>
</dbReference>
<feature type="transmembrane region" description="Helical" evidence="2">
    <location>
        <begin position="46"/>
        <end position="64"/>
    </location>
</feature>
<proteinExistence type="predicted"/>
<keyword evidence="1" id="KW-0175">Coiled coil</keyword>
<evidence type="ECO:0000313" key="5">
    <source>
        <dbReference type="Proteomes" id="UP000251402"/>
    </source>
</evidence>
<dbReference type="PANTHER" id="PTHR34220">
    <property type="entry name" value="SENSOR HISTIDINE KINASE YPDA"/>
    <property type="match status" value="1"/>
</dbReference>
<dbReference type="Pfam" id="PF06580">
    <property type="entry name" value="His_kinase"/>
    <property type="match status" value="1"/>
</dbReference>
<gene>
    <name evidence="4" type="ORF">DEO27_010450</name>
</gene>
<dbReference type="GO" id="GO:0000155">
    <property type="term" value="F:phosphorelay sensor kinase activity"/>
    <property type="evidence" value="ECO:0007669"/>
    <property type="project" value="InterPro"/>
</dbReference>
<evidence type="ECO:0000313" key="4">
    <source>
        <dbReference type="EMBL" id="QEM10427.1"/>
    </source>
</evidence>
<keyword evidence="5" id="KW-1185">Reference proteome</keyword>
<dbReference type="SUPFAM" id="SSF55874">
    <property type="entry name" value="ATPase domain of HSP90 chaperone/DNA topoisomerase II/histidine kinase"/>
    <property type="match status" value="1"/>
</dbReference>
<feature type="transmembrane region" description="Helical" evidence="2">
    <location>
        <begin position="12"/>
        <end position="34"/>
    </location>
</feature>
<name>A0A5C1HX26_9SPHI</name>
<dbReference type="InterPro" id="IPR010559">
    <property type="entry name" value="Sig_transdc_His_kin_internal"/>
</dbReference>
<sequence length="345" mass="39411">MKPIRHLISGNKLVLHTLFIASVLAVLLSGLYFLHVSGFRFETGPALVNCVFFLFCIYTGRWLCKLFYLRSHFWQFLIASMLAFIALSVVEYLLVKYAFHHPYAGFLELLRGDMPFYLAGVVLGMLLKLISSSMQKELKDAQLKAEQKESEFNLLQSQLSPHFLFNVMNNLYGIAIAEPSRIPPLLLKLSGLLRYSVYGGKKAFVPLKEELDYIRAYIEFEQIRASDRLNLAVDMEAVNNQNIQIAPQVLIVFVENAFKHAKNSISPKISIDISLKIKGNFICLEVSNSYEPDKSRCSNEMEDSGLGLPNTVKRLDLLYGKDYNLIQYAENGFYYIELNLKCKEK</sequence>